<dbReference type="Pfam" id="PF03211">
    <property type="entry name" value="Pectate_lyase"/>
    <property type="match status" value="1"/>
</dbReference>
<proteinExistence type="inferred from homology"/>
<dbReference type="Proteomes" id="UP000813423">
    <property type="component" value="Unassembled WGS sequence"/>
</dbReference>
<dbReference type="SUPFAM" id="SSF51126">
    <property type="entry name" value="Pectin lyase-like"/>
    <property type="match status" value="1"/>
</dbReference>
<dbReference type="InterPro" id="IPR012334">
    <property type="entry name" value="Pectin_lyas_fold"/>
</dbReference>
<comment type="catalytic activity">
    <reaction evidence="1 13">
        <text>Eliminative cleavage of (1-&gt;4)-alpha-D-galacturonan to give oligosaccharides with 4-deoxy-alpha-D-galact-4-enuronosyl groups at their non-reducing ends.</text>
        <dbReference type="EC" id="4.2.2.2"/>
    </reaction>
</comment>
<dbReference type="GO" id="GO:0045490">
    <property type="term" value="P:pectin catabolic process"/>
    <property type="evidence" value="ECO:0007669"/>
    <property type="project" value="UniProtKB-ARBA"/>
</dbReference>
<keyword evidence="5 13" id="KW-0964">Secreted</keyword>
<keyword evidence="8 13" id="KW-0456">Lyase</keyword>
<reference evidence="15" key="1">
    <citation type="submission" date="2021-08" db="EMBL/GenBank/DDBJ databases">
        <title>Global Aspergillus fumigatus from environmental and clinical sources.</title>
        <authorList>
            <person name="Barber A."/>
            <person name="Sae-Ong T."/>
        </authorList>
    </citation>
    <scope>NUCLEOTIDE SEQUENCE</scope>
    <source>
        <strain evidence="15">NRZ-2016-071</strain>
    </source>
</reference>
<organism evidence="15 16">
    <name type="scientific">Aspergillus fumigatus</name>
    <name type="common">Neosartorya fumigata</name>
    <dbReference type="NCBI Taxonomy" id="746128"/>
    <lineage>
        <taxon>Eukaryota</taxon>
        <taxon>Fungi</taxon>
        <taxon>Dikarya</taxon>
        <taxon>Ascomycota</taxon>
        <taxon>Pezizomycotina</taxon>
        <taxon>Eurotiomycetes</taxon>
        <taxon>Eurotiomycetidae</taxon>
        <taxon>Eurotiales</taxon>
        <taxon>Aspergillaceae</taxon>
        <taxon>Aspergillus</taxon>
        <taxon>Aspergillus subgen. Fumigati</taxon>
    </lineage>
</organism>
<evidence type="ECO:0000256" key="6">
    <source>
        <dbReference type="ARBA" id="ARBA00022729"/>
    </source>
</evidence>
<dbReference type="SMR" id="A0A229W2S9"/>
<keyword evidence="11" id="KW-0624">Polysaccharide degradation</keyword>
<feature type="signal peptide" evidence="13">
    <location>
        <begin position="1"/>
        <end position="17"/>
    </location>
</feature>
<evidence type="ECO:0000256" key="1">
    <source>
        <dbReference type="ARBA" id="ARBA00000695"/>
    </source>
</evidence>
<dbReference type="PANTHER" id="PTHR33407:SF8">
    <property type="entry name" value="PECTATE LYASE E"/>
    <property type="match status" value="1"/>
</dbReference>
<dbReference type="OMA" id="KCTGQVE"/>
<keyword evidence="6 13" id="KW-0732">Signal</keyword>
<evidence type="ECO:0000256" key="13">
    <source>
        <dbReference type="RuleBase" id="RU367009"/>
    </source>
</evidence>
<sequence>MYQPLLLLPLLLTSAFATPHDPTTHQALEKRASFPIPSSKGSVTYSSPKTISGTFDGGLKTYGRGVKCTGQKEGGEKDAVFVLEDGATLKNAIIGADQIEGVYCKGSCTIQNVWWTDVCEDALSLKGTGSGTHRIIGGGARNADDKVIQHNSGGKVIIQDFTVQNFGKLYRACGNCSKQFKRTVEISGVKASSGKALVGINSNYGDTATISGCASSVKEICVEYEGTDNNKKEPAKKSSGPSNACKYKEPLASC</sequence>
<keyword evidence="9" id="KW-0119">Carbohydrate metabolism</keyword>
<evidence type="ECO:0000256" key="8">
    <source>
        <dbReference type="ARBA" id="ARBA00023239"/>
    </source>
</evidence>
<comment type="function">
    <text evidence="12 13">Pectinolytic enzyme consist of four classes of enzymes: pectin lyase, polygalacturonase, pectin methylesterase and rhamnogalacturonase. Among pectinolytic enzymes, pectin lyase is the most important in depolymerization of pectin, since it cleaves internal glycosidic bonds of highly methylated pectins. Favors pectate, the anion, over pectin, the methyl ester.</text>
</comment>
<keyword evidence="7 13" id="KW-0106">Calcium</keyword>
<dbReference type="GO" id="GO:0071555">
    <property type="term" value="P:cell wall organization"/>
    <property type="evidence" value="ECO:0007669"/>
    <property type="project" value="UniProtKB-KW"/>
</dbReference>
<comment type="caution">
    <text evidence="15">The sequence shown here is derived from an EMBL/GenBank/DDBJ whole genome shotgun (WGS) entry which is preliminary data.</text>
</comment>
<comment type="subcellular location">
    <subcellularLocation>
        <location evidence="3 13">Secreted</location>
    </subcellularLocation>
</comment>
<dbReference type="FunFam" id="2.160.20.10:FF:000044">
    <property type="entry name" value="Pectate lyase E"/>
    <property type="match status" value="1"/>
</dbReference>
<evidence type="ECO:0000256" key="4">
    <source>
        <dbReference type="ARBA" id="ARBA00006463"/>
    </source>
</evidence>
<evidence type="ECO:0000256" key="14">
    <source>
        <dbReference type="SAM" id="MobiDB-lite"/>
    </source>
</evidence>
<evidence type="ECO:0000313" key="16">
    <source>
        <dbReference type="Proteomes" id="UP000813423"/>
    </source>
</evidence>
<comment type="cofactor">
    <cofactor evidence="2 13">
        <name>Ca(2+)</name>
        <dbReference type="ChEBI" id="CHEBI:29108"/>
    </cofactor>
</comment>
<dbReference type="GO" id="GO:0005576">
    <property type="term" value="C:extracellular region"/>
    <property type="evidence" value="ECO:0007669"/>
    <property type="project" value="UniProtKB-SubCell"/>
</dbReference>
<comment type="similarity">
    <text evidence="4 13">Belongs to the polysaccharide lyase 3 family.</text>
</comment>
<name>A0A229W2S9_ASPFM</name>
<dbReference type="AlphaFoldDB" id="A0A229W2S9"/>
<dbReference type="PANTHER" id="PTHR33407">
    <property type="entry name" value="PECTATE LYASE F-RELATED"/>
    <property type="match status" value="1"/>
</dbReference>
<accession>A0A229W2S9</accession>
<evidence type="ECO:0000256" key="3">
    <source>
        <dbReference type="ARBA" id="ARBA00004613"/>
    </source>
</evidence>
<evidence type="ECO:0000256" key="11">
    <source>
        <dbReference type="ARBA" id="ARBA00023326"/>
    </source>
</evidence>
<evidence type="ECO:0000313" key="15">
    <source>
        <dbReference type="EMBL" id="KAH1907985.1"/>
    </source>
</evidence>
<dbReference type="InterPro" id="IPR011050">
    <property type="entry name" value="Pectin_lyase_fold/virulence"/>
</dbReference>
<gene>
    <name evidence="15" type="ORF">KXV57_003752</name>
</gene>
<evidence type="ECO:0000256" key="12">
    <source>
        <dbReference type="ARBA" id="ARBA00025679"/>
    </source>
</evidence>
<dbReference type="InterPro" id="IPR004898">
    <property type="entry name" value="Pectate_lyase_PlyH/PlyE-like"/>
</dbReference>
<feature type="region of interest" description="Disordered" evidence="14">
    <location>
        <begin position="228"/>
        <end position="254"/>
    </location>
</feature>
<dbReference type="EMBL" id="JAIBSC010000023">
    <property type="protein sequence ID" value="KAH1907985.1"/>
    <property type="molecule type" value="Genomic_DNA"/>
</dbReference>
<evidence type="ECO:0000256" key="5">
    <source>
        <dbReference type="ARBA" id="ARBA00022525"/>
    </source>
</evidence>
<evidence type="ECO:0000256" key="7">
    <source>
        <dbReference type="ARBA" id="ARBA00022837"/>
    </source>
</evidence>
<evidence type="ECO:0000256" key="2">
    <source>
        <dbReference type="ARBA" id="ARBA00001913"/>
    </source>
</evidence>
<feature type="chain" id="PRO_5041474613" description="Pectate lyase" evidence="13">
    <location>
        <begin position="18"/>
        <end position="254"/>
    </location>
</feature>
<dbReference type="GO" id="GO:0030570">
    <property type="term" value="F:pectate lyase activity"/>
    <property type="evidence" value="ECO:0007669"/>
    <property type="project" value="UniProtKB-UniRule"/>
</dbReference>
<dbReference type="Gene3D" id="2.160.20.10">
    <property type="entry name" value="Single-stranded right-handed beta-helix, Pectin lyase-like"/>
    <property type="match status" value="1"/>
</dbReference>
<keyword evidence="10" id="KW-0961">Cell wall biogenesis/degradation</keyword>
<protein>
    <recommendedName>
        <fullName evidence="13">Pectate lyase</fullName>
        <ecNumber evidence="13">4.2.2.2</ecNumber>
    </recommendedName>
</protein>
<dbReference type="EC" id="4.2.2.2" evidence="13"/>
<evidence type="ECO:0000256" key="9">
    <source>
        <dbReference type="ARBA" id="ARBA00023277"/>
    </source>
</evidence>
<evidence type="ECO:0000256" key="10">
    <source>
        <dbReference type="ARBA" id="ARBA00023316"/>
    </source>
</evidence>